<evidence type="ECO:0000256" key="2">
    <source>
        <dbReference type="SAM" id="Phobius"/>
    </source>
</evidence>
<sequence length="332" mass="36314">MTSLTYQPSGRIPRIGLCALLATALATTFLAQGYAWLMISAIPHSKSEVTLLFRLVALLGMGTALAVLARRVAAWGKIRHPAWMGWAGAAIGLLAWYVQWAACVVLGGMRDGDIGLDFSAMEFVAGLCFRPEALFVWGFEIPLINASVTMRAALIACWLIEFCAFLFPPMLAGRKRAAMPFCEKSDKWATEIDVTTDFEWLDDPQAARHLLEADPTRFASLLVPCVNEPVGNHARVTVYRCPGPDSFITIRNCREMPEEAAPLPHEVKSLIGASAGKVECFWEEPVVELLRVPIPDPDALLRHWSDAANDRGGCARPGARVEPPRGSILSKS</sequence>
<reference evidence="3 4" key="1">
    <citation type="submission" date="2020-10" db="EMBL/GenBank/DDBJ databases">
        <title>Genome sequencing of Massilia sp. LPB0304.</title>
        <authorList>
            <person name="Kim J."/>
        </authorList>
    </citation>
    <scope>NUCLEOTIDE SEQUENCE [LARGE SCALE GENOMIC DNA]</scope>
    <source>
        <strain evidence="3 4">LPB0304</strain>
    </source>
</reference>
<feature type="transmembrane region" description="Helical" evidence="2">
    <location>
        <begin position="51"/>
        <end position="69"/>
    </location>
</feature>
<protein>
    <submittedName>
        <fullName evidence="3">Uncharacterized protein</fullName>
    </submittedName>
</protein>
<feature type="transmembrane region" description="Helical" evidence="2">
    <location>
        <begin position="81"/>
        <end position="100"/>
    </location>
</feature>
<feature type="region of interest" description="Disordered" evidence="1">
    <location>
        <begin position="312"/>
        <end position="332"/>
    </location>
</feature>
<dbReference type="EMBL" id="CP062941">
    <property type="protein sequence ID" value="QOL48568.1"/>
    <property type="molecule type" value="Genomic_DNA"/>
</dbReference>
<dbReference type="KEGG" id="mlir:LPB04_16580"/>
<accession>A0A7L9U0U5</accession>
<keyword evidence="2" id="KW-0472">Membrane</keyword>
<gene>
    <name evidence="3" type="ORF">LPB04_16580</name>
</gene>
<proteinExistence type="predicted"/>
<keyword evidence="4" id="KW-1185">Reference proteome</keyword>
<dbReference type="AlphaFoldDB" id="A0A7L9U0U5"/>
<keyword evidence="2" id="KW-0812">Transmembrane</keyword>
<feature type="transmembrane region" description="Helical" evidence="2">
    <location>
        <begin position="152"/>
        <end position="171"/>
    </location>
</feature>
<evidence type="ECO:0000313" key="4">
    <source>
        <dbReference type="Proteomes" id="UP000593875"/>
    </source>
</evidence>
<evidence type="ECO:0000313" key="3">
    <source>
        <dbReference type="EMBL" id="QOL48568.1"/>
    </source>
</evidence>
<dbReference type="RefSeq" id="WP_193685611.1">
    <property type="nucleotide sequence ID" value="NZ_CP062941.1"/>
</dbReference>
<evidence type="ECO:0000256" key="1">
    <source>
        <dbReference type="SAM" id="MobiDB-lite"/>
    </source>
</evidence>
<name>A0A7L9U0U5_9BURK</name>
<keyword evidence="2" id="KW-1133">Transmembrane helix</keyword>
<organism evidence="3 4">
    <name type="scientific">Massilia litorea</name>
    <dbReference type="NCBI Taxonomy" id="2769491"/>
    <lineage>
        <taxon>Bacteria</taxon>
        <taxon>Pseudomonadati</taxon>
        <taxon>Pseudomonadota</taxon>
        <taxon>Betaproteobacteria</taxon>
        <taxon>Burkholderiales</taxon>
        <taxon>Oxalobacteraceae</taxon>
        <taxon>Telluria group</taxon>
        <taxon>Massilia</taxon>
    </lineage>
</organism>
<dbReference type="Proteomes" id="UP000593875">
    <property type="component" value="Chromosome"/>
</dbReference>